<reference evidence="1 2" key="1">
    <citation type="journal article" date="2023" name="Commun. Biol.">
        <title>Reorganization of the ancestral sex-determining regions during the evolution of trioecy in Pleodorina starrii.</title>
        <authorList>
            <person name="Takahashi K."/>
            <person name="Suzuki S."/>
            <person name="Kawai-Toyooka H."/>
            <person name="Yamamoto K."/>
            <person name="Hamaji T."/>
            <person name="Ootsuki R."/>
            <person name="Yamaguchi H."/>
            <person name="Kawachi M."/>
            <person name="Higashiyama T."/>
            <person name="Nozaki H."/>
        </authorList>
    </citation>
    <scope>NUCLEOTIDE SEQUENCE [LARGE SCALE GENOMIC DNA]</scope>
    <source>
        <strain evidence="1 2">NIES-4479</strain>
    </source>
</reference>
<dbReference type="AlphaFoldDB" id="A0A9W6BA33"/>
<keyword evidence="2" id="KW-1185">Reference proteome</keyword>
<dbReference type="EMBL" id="BRXU01000001">
    <property type="protein sequence ID" value="GLC47721.1"/>
    <property type="molecule type" value="Genomic_DNA"/>
</dbReference>
<gene>
    <name evidence="1" type="primary">PLESTBF000011</name>
    <name evidence="1" type="ORF">PLESTB_000018700</name>
</gene>
<dbReference type="Proteomes" id="UP001165080">
    <property type="component" value="Unassembled WGS sequence"/>
</dbReference>
<proteinExistence type="predicted"/>
<name>A0A9W6BA33_9CHLO</name>
<evidence type="ECO:0000313" key="2">
    <source>
        <dbReference type="Proteomes" id="UP001165080"/>
    </source>
</evidence>
<accession>A0A9W6BA33</accession>
<protein>
    <submittedName>
        <fullName evidence="1">Uncharacterized protein</fullName>
    </submittedName>
</protein>
<evidence type="ECO:0000313" key="1">
    <source>
        <dbReference type="EMBL" id="GLC47721.1"/>
    </source>
</evidence>
<organism evidence="1 2">
    <name type="scientific">Pleodorina starrii</name>
    <dbReference type="NCBI Taxonomy" id="330485"/>
    <lineage>
        <taxon>Eukaryota</taxon>
        <taxon>Viridiplantae</taxon>
        <taxon>Chlorophyta</taxon>
        <taxon>core chlorophytes</taxon>
        <taxon>Chlorophyceae</taxon>
        <taxon>CS clade</taxon>
        <taxon>Chlamydomonadales</taxon>
        <taxon>Volvocaceae</taxon>
        <taxon>Pleodorina</taxon>
    </lineage>
</organism>
<sequence length="621" mass="65653">MTIDVAAKSGALTRSLAESYYRLSAAAAATLVADVARAPSRSSSVLTTLGLTPFTTGARPATSSLRGYKHTGPDVLVVVQGQLSLPSRGSYGLRIATTSPLARIAVSVGQRRLSWSSAGNNTYEARLLVDTAPAWYEFEVLYAGSVEGIEFAWSLPTSFNMWGSLPEGWLITGTMAPVTPLPYVPRDMPTARNSPASEVPAAIGGFQVLWRTVAPSNIPADASPGTPADPAASFVYNPGFLSSLSPDQHYNYSVFLDDLNFASGTSLANALAGGAASASRADAGALAAATASGPVYGTATTYIQSIVDGPSTVVFRVTCTHCQLYLDGLLFHETLDAAYVPGSAAPPATTTRVTPCVTLDPVRNPNATGVNRPRHQLQIRFATSASAPTAGLVIQQAACSSPPPTTFASLRPLMAPAPWYKATSAPASTASTNGSIQCDVWDSATVGRQEFILQPGNIPRPEDVPPLVRFRLPDARATSFPCPWGQVCPSGINFTTALAAVVPMASLPSYSYIRCWAWASRGFRGGLVAVYSSEQIPTAVYLADRAVFLSGDWKRDWGMVREVRAPNTTLLGGQQYRQIMAAEWHMVSPNLRQSLVEGRADTPTNVPAGMPIDTSFFAPLP</sequence>
<comment type="caution">
    <text evidence="1">The sequence shown here is derived from an EMBL/GenBank/DDBJ whole genome shotgun (WGS) entry which is preliminary data.</text>
</comment>